<protein>
    <submittedName>
        <fullName evidence="3">Uncharacterized protein</fullName>
    </submittedName>
</protein>
<reference evidence="4" key="1">
    <citation type="submission" date="2013-09" db="EMBL/GenBank/DDBJ databases">
        <title>The Genome Sequence of Anopheles culicifacies species A.</title>
        <authorList>
            <consortium name="The Broad Institute Genomics Platform"/>
            <person name="Neafsey D.E."/>
            <person name="Besansky N."/>
            <person name="Howell P."/>
            <person name="Walton C."/>
            <person name="Young S.K."/>
            <person name="Zeng Q."/>
            <person name="Gargeya S."/>
            <person name="Fitzgerald M."/>
            <person name="Haas B."/>
            <person name="Abouelleil A."/>
            <person name="Allen A.W."/>
            <person name="Alvarado L."/>
            <person name="Arachchi H.M."/>
            <person name="Berlin A.M."/>
            <person name="Chapman S.B."/>
            <person name="Gainer-Dewar J."/>
            <person name="Goldberg J."/>
            <person name="Griggs A."/>
            <person name="Gujja S."/>
            <person name="Hansen M."/>
            <person name="Howarth C."/>
            <person name="Imamovic A."/>
            <person name="Ireland A."/>
            <person name="Larimer J."/>
            <person name="McCowan C."/>
            <person name="Murphy C."/>
            <person name="Pearson M."/>
            <person name="Poon T.W."/>
            <person name="Priest M."/>
            <person name="Roberts A."/>
            <person name="Saif S."/>
            <person name="Shea T."/>
            <person name="Sisk P."/>
            <person name="Sykes S."/>
            <person name="Wortman J."/>
            <person name="Nusbaum C."/>
            <person name="Birren B."/>
        </authorList>
    </citation>
    <scope>NUCLEOTIDE SEQUENCE [LARGE SCALE GENOMIC DNA]</scope>
    <source>
        <strain evidence="4">A-37</strain>
    </source>
</reference>
<sequence length="133" mass="14006">MYNYNSTKEAEKRRRLKKSSKRKRTTAATVFPATGRPVPATAGPVAMVMVMVIAAVATVVAVGKGTVTTGAATGTASRTLSRAPTVVDVSFPLLLFWTHPELCNSPPFCYGLRIVPKGADGHTTFTSAGTSGY</sequence>
<feature type="transmembrane region" description="Helical" evidence="2">
    <location>
        <begin position="45"/>
        <end position="63"/>
    </location>
</feature>
<keyword evidence="2" id="KW-0472">Membrane</keyword>
<feature type="compositionally biased region" description="Basic residues" evidence="1">
    <location>
        <begin position="13"/>
        <end position="25"/>
    </location>
</feature>
<dbReference type="EnsemblMetazoa" id="ACUA026233-RA">
    <property type="protein sequence ID" value="ACUA026233-PA"/>
    <property type="gene ID" value="ACUA026233"/>
</dbReference>
<keyword evidence="4" id="KW-1185">Reference proteome</keyword>
<organism evidence="3 4">
    <name type="scientific">Anopheles culicifacies</name>
    <dbReference type="NCBI Taxonomy" id="139723"/>
    <lineage>
        <taxon>Eukaryota</taxon>
        <taxon>Metazoa</taxon>
        <taxon>Ecdysozoa</taxon>
        <taxon>Arthropoda</taxon>
        <taxon>Hexapoda</taxon>
        <taxon>Insecta</taxon>
        <taxon>Pterygota</taxon>
        <taxon>Neoptera</taxon>
        <taxon>Endopterygota</taxon>
        <taxon>Diptera</taxon>
        <taxon>Nematocera</taxon>
        <taxon>Culicoidea</taxon>
        <taxon>Culicidae</taxon>
        <taxon>Anophelinae</taxon>
        <taxon>Anopheles</taxon>
        <taxon>culicifacies species complex</taxon>
    </lineage>
</organism>
<accession>A0A182MU09</accession>
<dbReference type="AlphaFoldDB" id="A0A182MU09"/>
<keyword evidence="2" id="KW-1133">Transmembrane helix</keyword>
<reference evidence="3" key="2">
    <citation type="submission" date="2020-05" db="UniProtKB">
        <authorList>
            <consortium name="EnsemblMetazoa"/>
        </authorList>
    </citation>
    <scope>IDENTIFICATION</scope>
    <source>
        <strain evidence="3">A-37</strain>
    </source>
</reference>
<evidence type="ECO:0000256" key="1">
    <source>
        <dbReference type="SAM" id="MobiDB-lite"/>
    </source>
</evidence>
<evidence type="ECO:0000313" key="3">
    <source>
        <dbReference type="EnsemblMetazoa" id="ACUA026233-PA"/>
    </source>
</evidence>
<dbReference type="Proteomes" id="UP000075883">
    <property type="component" value="Unassembled WGS sequence"/>
</dbReference>
<evidence type="ECO:0000256" key="2">
    <source>
        <dbReference type="SAM" id="Phobius"/>
    </source>
</evidence>
<feature type="region of interest" description="Disordered" evidence="1">
    <location>
        <begin position="1"/>
        <end position="27"/>
    </location>
</feature>
<evidence type="ECO:0000313" key="4">
    <source>
        <dbReference type="Proteomes" id="UP000075883"/>
    </source>
</evidence>
<dbReference type="VEuPathDB" id="VectorBase:ACUA026233"/>
<proteinExistence type="predicted"/>
<name>A0A182MU09_9DIPT</name>
<dbReference type="EMBL" id="AXCM01002416">
    <property type="status" value="NOT_ANNOTATED_CDS"/>
    <property type="molecule type" value="Genomic_DNA"/>
</dbReference>
<keyword evidence="2" id="KW-0812">Transmembrane</keyword>